<keyword evidence="2" id="KW-0472">Membrane</keyword>
<dbReference type="AlphaFoldDB" id="A0AAW1WX82"/>
<organism evidence="3 4">
    <name type="scientific">Rubus argutus</name>
    <name type="common">Southern blackberry</name>
    <dbReference type="NCBI Taxonomy" id="59490"/>
    <lineage>
        <taxon>Eukaryota</taxon>
        <taxon>Viridiplantae</taxon>
        <taxon>Streptophyta</taxon>
        <taxon>Embryophyta</taxon>
        <taxon>Tracheophyta</taxon>
        <taxon>Spermatophyta</taxon>
        <taxon>Magnoliopsida</taxon>
        <taxon>eudicotyledons</taxon>
        <taxon>Gunneridae</taxon>
        <taxon>Pentapetalae</taxon>
        <taxon>rosids</taxon>
        <taxon>fabids</taxon>
        <taxon>Rosales</taxon>
        <taxon>Rosaceae</taxon>
        <taxon>Rosoideae</taxon>
        <taxon>Rosoideae incertae sedis</taxon>
        <taxon>Rubus</taxon>
    </lineage>
</organism>
<evidence type="ECO:0000256" key="2">
    <source>
        <dbReference type="SAM" id="Phobius"/>
    </source>
</evidence>
<gene>
    <name evidence="3" type="ORF">M0R45_025762</name>
</gene>
<feature type="transmembrane region" description="Helical" evidence="2">
    <location>
        <begin position="76"/>
        <end position="99"/>
    </location>
</feature>
<keyword evidence="2" id="KW-0812">Transmembrane</keyword>
<keyword evidence="4" id="KW-1185">Reference proteome</keyword>
<accession>A0AAW1WX82</accession>
<feature type="compositionally biased region" description="Basic and acidic residues" evidence="1">
    <location>
        <begin position="1"/>
        <end position="10"/>
    </location>
</feature>
<reference evidence="3 4" key="1">
    <citation type="journal article" date="2023" name="G3 (Bethesda)">
        <title>A chromosome-length genome assembly and annotation of blackberry (Rubus argutus, cv. 'Hillquist').</title>
        <authorList>
            <person name="Bruna T."/>
            <person name="Aryal R."/>
            <person name="Dudchenko O."/>
            <person name="Sargent D.J."/>
            <person name="Mead D."/>
            <person name="Buti M."/>
            <person name="Cavallini A."/>
            <person name="Hytonen T."/>
            <person name="Andres J."/>
            <person name="Pham M."/>
            <person name="Weisz D."/>
            <person name="Mascagni F."/>
            <person name="Usai G."/>
            <person name="Natali L."/>
            <person name="Bassil N."/>
            <person name="Fernandez G.E."/>
            <person name="Lomsadze A."/>
            <person name="Armour M."/>
            <person name="Olukolu B."/>
            <person name="Poorten T."/>
            <person name="Britton C."/>
            <person name="Davik J."/>
            <person name="Ashrafi H."/>
            <person name="Aiden E.L."/>
            <person name="Borodovsky M."/>
            <person name="Worthington M."/>
        </authorList>
    </citation>
    <scope>NUCLEOTIDE SEQUENCE [LARGE SCALE GENOMIC DNA]</scope>
    <source>
        <strain evidence="3">PI 553951</strain>
    </source>
</reference>
<dbReference type="Proteomes" id="UP001457282">
    <property type="component" value="Unassembled WGS sequence"/>
</dbReference>
<keyword evidence="2" id="KW-1133">Transmembrane helix</keyword>
<feature type="region of interest" description="Disordered" evidence="1">
    <location>
        <begin position="1"/>
        <end position="23"/>
    </location>
</feature>
<name>A0AAW1WX82_RUBAR</name>
<evidence type="ECO:0000313" key="3">
    <source>
        <dbReference type="EMBL" id="KAK9928638.1"/>
    </source>
</evidence>
<protein>
    <submittedName>
        <fullName evidence="3">Uncharacterized protein</fullName>
    </submittedName>
</protein>
<evidence type="ECO:0000313" key="4">
    <source>
        <dbReference type="Proteomes" id="UP001457282"/>
    </source>
</evidence>
<proteinExistence type="predicted"/>
<comment type="caution">
    <text evidence="3">The sequence shown here is derived from an EMBL/GenBank/DDBJ whole genome shotgun (WGS) entry which is preliminary data.</text>
</comment>
<evidence type="ECO:0000256" key="1">
    <source>
        <dbReference type="SAM" id="MobiDB-lite"/>
    </source>
</evidence>
<sequence>MLGDAERETSAGDEAQLQSGADNHGGIVGVPRAVLWVWRLQWSCSRGGERPAQASGLGGAAVLGVDCDSEGPEHRLMVVIGLGVMMNLVILVAVIVVDCRFGWARNGRRCKFESFTIGCFSWDPFHLPDKPPHTPSSSTTIQSVPLTPAMLPPSFRFSASIHRASANHNQTKPWQYPFHQLAPHHLNSNLQTHKPIPNSSPLLIAAVKKQSPPSMSCPATMKPALSITQAAASPNRAYTMPNRGHLFDHRGLPWHPSLQHRSLAQSAAGPLPIRARARNLELTITTHPRRCPCTKVAVSRSE</sequence>
<dbReference type="EMBL" id="JBEDUW010000005">
    <property type="protein sequence ID" value="KAK9928638.1"/>
    <property type="molecule type" value="Genomic_DNA"/>
</dbReference>